<dbReference type="Proteomes" id="UP000805193">
    <property type="component" value="Unassembled WGS sequence"/>
</dbReference>
<accession>A0AC60QP55</accession>
<name>A0AC60QP55_IXOPE</name>
<organism evidence="1 2">
    <name type="scientific">Ixodes persulcatus</name>
    <name type="common">Taiga tick</name>
    <dbReference type="NCBI Taxonomy" id="34615"/>
    <lineage>
        <taxon>Eukaryota</taxon>
        <taxon>Metazoa</taxon>
        <taxon>Ecdysozoa</taxon>
        <taxon>Arthropoda</taxon>
        <taxon>Chelicerata</taxon>
        <taxon>Arachnida</taxon>
        <taxon>Acari</taxon>
        <taxon>Parasitiformes</taxon>
        <taxon>Ixodida</taxon>
        <taxon>Ixodoidea</taxon>
        <taxon>Ixodidae</taxon>
        <taxon>Ixodinae</taxon>
        <taxon>Ixodes</taxon>
    </lineage>
</organism>
<protein>
    <submittedName>
        <fullName evidence="1">Uncharacterized protein</fullName>
    </submittedName>
</protein>
<evidence type="ECO:0000313" key="1">
    <source>
        <dbReference type="EMBL" id="KAG0438032.1"/>
    </source>
</evidence>
<gene>
    <name evidence="1" type="ORF">HPB47_017173</name>
</gene>
<evidence type="ECO:0000313" key="2">
    <source>
        <dbReference type="Proteomes" id="UP000805193"/>
    </source>
</evidence>
<reference evidence="1 2" key="1">
    <citation type="journal article" date="2020" name="Cell">
        <title>Large-Scale Comparative Analyses of Tick Genomes Elucidate Their Genetic Diversity and Vector Capacities.</title>
        <authorList>
            <consortium name="Tick Genome and Microbiome Consortium (TIGMIC)"/>
            <person name="Jia N."/>
            <person name="Wang J."/>
            <person name="Shi W."/>
            <person name="Du L."/>
            <person name="Sun Y."/>
            <person name="Zhan W."/>
            <person name="Jiang J.F."/>
            <person name="Wang Q."/>
            <person name="Zhang B."/>
            <person name="Ji P."/>
            <person name="Bell-Sakyi L."/>
            <person name="Cui X.M."/>
            <person name="Yuan T.T."/>
            <person name="Jiang B.G."/>
            <person name="Yang W.F."/>
            <person name="Lam T.T."/>
            <person name="Chang Q.C."/>
            <person name="Ding S.J."/>
            <person name="Wang X.J."/>
            <person name="Zhu J.G."/>
            <person name="Ruan X.D."/>
            <person name="Zhao L."/>
            <person name="Wei J.T."/>
            <person name="Ye R.Z."/>
            <person name="Que T.C."/>
            <person name="Du C.H."/>
            <person name="Zhou Y.H."/>
            <person name="Cheng J.X."/>
            <person name="Dai P.F."/>
            <person name="Guo W.B."/>
            <person name="Han X.H."/>
            <person name="Huang E.J."/>
            <person name="Li L.F."/>
            <person name="Wei W."/>
            <person name="Gao Y.C."/>
            <person name="Liu J.Z."/>
            <person name="Shao H.Z."/>
            <person name="Wang X."/>
            <person name="Wang C.C."/>
            <person name="Yang T.C."/>
            <person name="Huo Q.B."/>
            <person name="Li W."/>
            <person name="Chen H.Y."/>
            <person name="Chen S.E."/>
            <person name="Zhou L.G."/>
            <person name="Ni X.B."/>
            <person name="Tian J.H."/>
            <person name="Sheng Y."/>
            <person name="Liu T."/>
            <person name="Pan Y.S."/>
            <person name="Xia L.Y."/>
            <person name="Li J."/>
            <person name="Zhao F."/>
            <person name="Cao W.C."/>
        </authorList>
    </citation>
    <scope>NUCLEOTIDE SEQUENCE [LARGE SCALE GENOMIC DNA]</scope>
    <source>
        <strain evidence="1">Iper-2018</strain>
    </source>
</reference>
<proteinExistence type="predicted"/>
<keyword evidence="2" id="KW-1185">Reference proteome</keyword>
<comment type="caution">
    <text evidence="1">The sequence shown here is derived from an EMBL/GenBank/DDBJ whole genome shotgun (WGS) entry which is preliminary data.</text>
</comment>
<dbReference type="EMBL" id="JABSTQ010006047">
    <property type="protein sequence ID" value="KAG0438032.1"/>
    <property type="molecule type" value="Genomic_DNA"/>
</dbReference>
<sequence length="205" mass="23227">MLAMCRVFNVNRFYMKFGVRRWQLETPRIRFPRPDLPPVFPNGWIPVLESEALGVEAVKRLDVLGLELVAFRTKDGVAHVTDAHCPHLGAHLGVLGRVVGDCIECPFHGWRFNGDGACVHVPYDAKVPEFAQIKKWETDEVMGLLFVWYHAEGEKPSWKIEDVPEISSGGWKLFKRYEETVTGHIRDLAENGSDMVHFKLAGANS</sequence>